<reference evidence="4" key="1">
    <citation type="submission" date="2018-12" db="EMBL/GenBank/DDBJ databases">
        <title>Tengunoibacter tsumagoiensis gen. nov., sp. nov., Dictyobacter kobayashii sp. nov., D. alpinus sp. nov., and D. joshuensis sp. nov. and description of Dictyobacteraceae fam. nov. within the order Ktedonobacterales isolated from Tengu-no-mugimeshi.</title>
        <authorList>
            <person name="Wang C.M."/>
            <person name="Zheng Y."/>
            <person name="Sakai Y."/>
            <person name="Toyoda A."/>
            <person name="Minakuchi Y."/>
            <person name="Abe K."/>
            <person name="Yokota A."/>
            <person name="Yabe S."/>
        </authorList>
    </citation>
    <scope>NUCLEOTIDE SEQUENCE [LARGE SCALE GENOMIC DNA]</scope>
    <source>
        <strain evidence="4">Uno16</strain>
    </source>
</reference>
<dbReference type="Pfam" id="PF01266">
    <property type="entry name" value="DAO"/>
    <property type="match status" value="1"/>
</dbReference>
<protein>
    <submittedName>
        <fullName evidence="3">Sarcosine oxidase subunit beta</fullName>
    </submittedName>
</protein>
<dbReference type="GO" id="GO:0005737">
    <property type="term" value="C:cytoplasm"/>
    <property type="evidence" value="ECO:0007669"/>
    <property type="project" value="TreeGrafter"/>
</dbReference>
<dbReference type="Gene3D" id="3.30.9.10">
    <property type="entry name" value="D-Amino Acid Oxidase, subunit A, domain 2"/>
    <property type="match status" value="1"/>
</dbReference>
<evidence type="ECO:0000313" key="4">
    <source>
        <dbReference type="Proteomes" id="UP000287171"/>
    </source>
</evidence>
<dbReference type="GO" id="GO:0016491">
    <property type="term" value="F:oxidoreductase activity"/>
    <property type="evidence" value="ECO:0007669"/>
    <property type="project" value="UniProtKB-KW"/>
</dbReference>
<sequence length="424" mass="46879">MEQQRADIAIIGGGIIGMSCAYELAMQGAKHIVVFDKQNPASGTTGGSAGVVCLHDMGELYAALTLVGYQRYQHLRREHAFTLTTWGSLTVVYEPGTFPPEPDAYQQRFGGGAESIYHQEFLEPATLRHRYPWIQPEGVKGGVFYPNQGFIDPYELVALYERLAVATSRVEIKRNTPVLQIRRDGERITSLVTRRGHWQVGLVLNAGGPWGARVAALAGSELALTPQRIQVCVATAFDDGVEQAPLTGIPASVNGEAVWCRGELGGTLLFGQHHNTTRAGYTVDPDYVQRINDPDYPQAVEQVYRRYWHLPHSQFLNGWCCVYGTTEDGFPIVSRDTRLENFYHAVGLNGHGITLHAGIARAASALLLHNRTTLDLSDVLNEAAHLDFSVLDAGRFARGALLTFDLHDVNHHTSHIRREEITKE</sequence>
<dbReference type="InterPro" id="IPR036188">
    <property type="entry name" value="FAD/NAD-bd_sf"/>
</dbReference>
<dbReference type="PROSITE" id="PS51257">
    <property type="entry name" value="PROKAR_LIPOPROTEIN"/>
    <property type="match status" value="1"/>
</dbReference>
<accession>A0A402BE03</accession>
<dbReference type="Proteomes" id="UP000287171">
    <property type="component" value="Unassembled WGS sequence"/>
</dbReference>
<feature type="domain" description="FAD dependent oxidoreductase" evidence="2">
    <location>
        <begin position="7"/>
        <end position="365"/>
    </location>
</feature>
<proteinExistence type="predicted"/>
<dbReference type="RefSeq" id="WP_126629891.1">
    <property type="nucleotide sequence ID" value="NZ_BIFT01000002.1"/>
</dbReference>
<dbReference type="InterPro" id="IPR006076">
    <property type="entry name" value="FAD-dep_OxRdtase"/>
</dbReference>
<evidence type="ECO:0000259" key="2">
    <source>
        <dbReference type="Pfam" id="PF01266"/>
    </source>
</evidence>
<evidence type="ECO:0000313" key="3">
    <source>
        <dbReference type="EMBL" id="GCE29671.1"/>
    </source>
</evidence>
<dbReference type="OrthoDB" id="9794226at2"/>
<keyword evidence="1" id="KW-0560">Oxidoreductase</keyword>
<evidence type="ECO:0000256" key="1">
    <source>
        <dbReference type="ARBA" id="ARBA00023002"/>
    </source>
</evidence>
<keyword evidence="4" id="KW-1185">Reference proteome</keyword>
<dbReference type="AlphaFoldDB" id="A0A402BE03"/>
<dbReference type="Gene3D" id="3.50.50.60">
    <property type="entry name" value="FAD/NAD(P)-binding domain"/>
    <property type="match status" value="1"/>
</dbReference>
<comment type="caution">
    <text evidence="3">The sequence shown here is derived from an EMBL/GenBank/DDBJ whole genome shotgun (WGS) entry which is preliminary data.</text>
</comment>
<name>A0A402BE03_9CHLR</name>
<gene>
    <name evidence="3" type="ORF">KDA_51550</name>
</gene>
<dbReference type="EMBL" id="BIFT01000002">
    <property type="protein sequence ID" value="GCE29671.1"/>
    <property type="molecule type" value="Genomic_DNA"/>
</dbReference>
<organism evidence="3 4">
    <name type="scientific">Dictyobacter alpinus</name>
    <dbReference type="NCBI Taxonomy" id="2014873"/>
    <lineage>
        <taxon>Bacteria</taxon>
        <taxon>Bacillati</taxon>
        <taxon>Chloroflexota</taxon>
        <taxon>Ktedonobacteria</taxon>
        <taxon>Ktedonobacterales</taxon>
        <taxon>Dictyobacteraceae</taxon>
        <taxon>Dictyobacter</taxon>
    </lineage>
</organism>
<dbReference type="SUPFAM" id="SSF51905">
    <property type="entry name" value="FAD/NAD(P)-binding domain"/>
    <property type="match status" value="1"/>
</dbReference>
<dbReference type="PANTHER" id="PTHR13847:SF287">
    <property type="entry name" value="FAD-DEPENDENT OXIDOREDUCTASE DOMAIN-CONTAINING PROTEIN 1"/>
    <property type="match status" value="1"/>
</dbReference>
<dbReference type="PANTHER" id="PTHR13847">
    <property type="entry name" value="SARCOSINE DEHYDROGENASE-RELATED"/>
    <property type="match status" value="1"/>
</dbReference>